<comment type="caution">
    <text evidence="2">The sequence shown here is derived from an EMBL/GenBank/DDBJ whole genome shotgun (WGS) entry which is preliminary data.</text>
</comment>
<keyword evidence="1" id="KW-0472">Membrane</keyword>
<organism evidence="2 3">
    <name type="scientific">Haloferula luteola</name>
    <dbReference type="NCBI Taxonomy" id="595692"/>
    <lineage>
        <taxon>Bacteria</taxon>
        <taxon>Pseudomonadati</taxon>
        <taxon>Verrucomicrobiota</taxon>
        <taxon>Verrucomicrobiia</taxon>
        <taxon>Verrucomicrobiales</taxon>
        <taxon>Verrucomicrobiaceae</taxon>
        <taxon>Haloferula</taxon>
    </lineage>
</organism>
<protein>
    <submittedName>
        <fullName evidence="2">Uncharacterized protein</fullName>
    </submittedName>
</protein>
<dbReference type="RefSeq" id="WP_184015401.1">
    <property type="nucleotide sequence ID" value="NZ_JACHFD010000002.1"/>
</dbReference>
<dbReference type="Proteomes" id="UP000557717">
    <property type="component" value="Unassembled WGS sequence"/>
</dbReference>
<proteinExistence type="predicted"/>
<accession>A0A840UWT5</accession>
<evidence type="ECO:0000256" key="1">
    <source>
        <dbReference type="SAM" id="Phobius"/>
    </source>
</evidence>
<reference evidence="2 3" key="1">
    <citation type="submission" date="2020-08" db="EMBL/GenBank/DDBJ databases">
        <title>Genomic Encyclopedia of Type Strains, Phase IV (KMG-IV): sequencing the most valuable type-strain genomes for metagenomic binning, comparative biology and taxonomic classification.</title>
        <authorList>
            <person name="Goeker M."/>
        </authorList>
    </citation>
    <scope>NUCLEOTIDE SEQUENCE [LARGE SCALE GENOMIC DNA]</scope>
    <source>
        <strain evidence="2 3">YC6886</strain>
    </source>
</reference>
<keyword evidence="1" id="KW-0812">Transmembrane</keyword>
<sequence length="334" mass="37515">MKSDSPAASDSSDEPLDPNWQHLLNRFLDQTLDAEESAEFARRLREDPSALALCGQRIHFDATLQAALGAKDLEWEETRRIRFNPGGTGPLWSIERQQEFHIGRRRRRVRRQLLRASLVALGLLILGAAAYHFHARHRYQLRNGDFEAMDLSQSPNPESLSILYWQESFSTPQARVLELSRATQGELFAKSGRNVVALQPRAFLNQVLVDARGEPLAAHPGTRVHVTGWYHCRNAPQSRLEACLRFVASGYPLAIQYNLAVQSVDLKDGGWHPIHFDLTLPTDLWRKPDIVSGETPHPPGAIDLHGKPVTLSLDFYSESGELLVDDLALTAEEP</sequence>
<evidence type="ECO:0000313" key="3">
    <source>
        <dbReference type="Proteomes" id="UP000557717"/>
    </source>
</evidence>
<evidence type="ECO:0000313" key="2">
    <source>
        <dbReference type="EMBL" id="MBB5350242.1"/>
    </source>
</evidence>
<name>A0A840UWT5_9BACT</name>
<feature type="transmembrane region" description="Helical" evidence="1">
    <location>
        <begin position="113"/>
        <end position="133"/>
    </location>
</feature>
<keyword evidence="1" id="KW-1133">Transmembrane helix</keyword>
<gene>
    <name evidence="2" type="ORF">HNR46_000466</name>
</gene>
<dbReference type="EMBL" id="JACHFD010000002">
    <property type="protein sequence ID" value="MBB5350242.1"/>
    <property type="molecule type" value="Genomic_DNA"/>
</dbReference>
<keyword evidence="3" id="KW-1185">Reference proteome</keyword>
<dbReference type="AlphaFoldDB" id="A0A840UWT5"/>